<comment type="caution">
    <text evidence="4">The sequence shown here is derived from an EMBL/GenBank/DDBJ whole genome shotgun (WGS) entry which is preliminary data.</text>
</comment>
<evidence type="ECO:0000313" key="5">
    <source>
        <dbReference type="Proteomes" id="UP000634136"/>
    </source>
</evidence>
<dbReference type="PANTHER" id="PTHR12628">
    <property type="entry name" value="POLYCOMB-LIKE TRANSCRIPTION FACTOR"/>
    <property type="match status" value="1"/>
</dbReference>
<dbReference type="AlphaFoldDB" id="A0A834SWD6"/>
<protein>
    <submittedName>
        <fullName evidence="4">Homeobox protein HAT3.1-like</fullName>
    </submittedName>
</protein>
<feature type="compositionally biased region" description="Basic residues" evidence="3">
    <location>
        <begin position="239"/>
        <end position="248"/>
    </location>
</feature>
<dbReference type="GO" id="GO:0005634">
    <property type="term" value="C:nucleus"/>
    <property type="evidence" value="ECO:0007669"/>
    <property type="project" value="UniProtKB-SubCell"/>
</dbReference>
<keyword evidence="2" id="KW-0539">Nucleus</keyword>
<feature type="region of interest" description="Disordered" evidence="3">
    <location>
        <begin position="214"/>
        <end position="254"/>
    </location>
</feature>
<gene>
    <name evidence="4" type="ORF">G2W53_032022</name>
</gene>
<comment type="subcellular location">
    <subcellularLocation>
        <location evidence="1">Nucleus</location>
    </subcellularLocation>
</comment>
<evidence type="ECO:0000256" key="2">
    <source>
        <dbReference type="ARBA" id="ARBA00023242"/>
    </source>
</evidence>
<dbReference type="PANTHER" id="PTHR12628:SF13">
    <property type="entry name" value="HOMEOBOX PROTEIN HAT3.1"/>
    <property type="match status" value="1"/>
</dbReference>
<accession>A0A834SWD6</accession>
<dbReference type="GO" id="GO:0003677">
    <property type="term" value="F:DNA binding"/>
    <property type="evidence" value="ECO:0007669"/>
    <property type="project" value="UniProtKB-KW"/>
</dbReference>
<reference evidence="4" key="1">
    <citation type="submission" date="2020-09" db="EMBL/GenBank/DDBJ databases">
        <title>Genome-Enabled Discovery of Anthraquinone Biosynthesis in Senna tora.</title>
        <authorList>
            <person name="Kang S.-H."/>
            <person name="Pandey R.P."/>
            <person name="Lee C.-M."/>
            <person name="Sim J.-S."/>
            <person name="Jeong J.-T."/>
            <person name="Choi B.-S."/>
            <person name="Jung M."/>
            <person name="Ginzburg D."/>
            <person name="Zhao K."/>
            <person name="Won S.Y."/>
            <person name="Oh T.-J."/>
            <person name="Yu Y."/>
            <person name="Kim N.-H."/>
            <person name="Lee O.R."/>
            <person name="Lee T.-H."/>
            <person name="Bashyal P."/>
            <person name="Kim T.-S."/>
            <person name="Lee W.-H."/>
            <person name="Kawkins C."/>
            <person name="Kim C.-K."/>
            <person name="Kim J.S."/>
            <person name="Ahn B.O."/>
            <person name="Rhee S.Y."/>
            <person name="Sohng J.K."/>
        </authorList>
    </citation>
    <scope>NUCLEOTIDE SEQUENCE</scope>
    <source>
        <tissue evidence="4">Leaf</tissue>
    </source>
</reference>
<evidence type="ECO:0000256" key="1">
    <source>
        <dbReference type="ARBA" id="ARBA00004123"/>
    </source>
</evidence>
<evidence type="ECO:0000313" key="4">
    <source>
        <dbReference type="EMBL" id="KAF7811046.1"/>
    </source>
</evidence>
<proteinExistence type="predicted"/>
<feature type="region of interest" description="Disordered" evidence="3">
    <location>
        <begin position="148"/>
        <end position="191"/>
    </location>
</feature>
<dbReference type="GO" id="GO:0045814">
    <property type="term" value="P:negative regulation of gene expression, epigenetic"/>
    <property type="evidence" value="ECO:0007669"/>
    <property type="project" value="TreeGrafter"/>
</dbReference>
<keyword evidence="5" id="KW-1185">Reference proteome</keyword>
<organism evidence="4 5">
    <name type="scientific">Senna tora</name>
    <dbReference type="NCBI Taxonomy" id="362788"/>
    <lineage>
        <taxon>Eukaryota</taxon>
        <taxon>Viridiplantae</taxon>
        <taxon>Streptophyta</taxon>
        <taxon>Embryophyta</taxon>
        <taxon>Tracheophyta</taxon>
        <taxon>Spermatophyta</taxon>
        <taxon>Magnoliopsida</taxon>
        <taxon>eudicotyledons</taxon>
        <taxon>Gunneridae</taxon>
        <taxon>Pentapetalae</taxon>
        <taxon>rosids</taxon>
        <taxon>fabids</taxon>
        <taxon>Fabales</taxon>
        <taxon>Fabaceae</taxon>
        <taxon>Caesalpinioideae</taxon>
        <taxon>Cassia clade</taxon>
        <taxon>Senna</taxon>
    </lineage>
</organism>
<dbReference type="OrthoDB" id="1903104at2759"/>
<keyword evidence="4" id="KW-0371">Homeobox</keyword>
<sequence length="321" mass="35719">MTENSVTELPATPQYDLENGCQAGEGSCFKQSASEQVSGCLSNEKAIDKFQPTSENIQNEPVEVNDVKDQMQLVLAQVTLPQCDYRNGCQAGEGSCFKQIAAEQVSGCLSNEKSIDKFQPTTENIQNEPVEVNDVKDQMQLIPAQVTLSNGDEQLDPPSADVGKSTTSDCLGGKSGRATHNQLGRRKKITSKSLKKKYMLRSLCCNDRVLRSKTREKTEAPESNSNLANFRNDVENSRKERKKKKKKKPGEQMTDGFSRIRAHLKYFLNRVSYEQSLIDAYSGEGWKGYRCVHCTITITISSVYLVVSKHPDLTWTVASLS</sequence>
<dbReference type="Proteomes" id="UP000634136">
    <property type="component" value="Unassembled WGS sequence"/>
</dbReference>
<name>A0A834SWD6_9FABA</name>
<dbReference type="EMBL" id="JAAIUW010000010">
    <property type="protein sequence ID" value="KAF7811046.1"/>
    <property type="molecule type" value="Genomic_DNA"/>
</dbReference>
<dbReference type="GO" id="GO:0003682">
    <property type="term" value="F:chromatin binding"/>
    <property type="evidence" value="ECO:0007669"/>
    <property type="project" value="TreeGrafter"/>
</dbReference>
<evidence type="ECO:0000256" key="3">
    <source>
        <dbReference type="SAM" id="MobiDB-lite"/>
    </source>
</evidence>
<keyword evidence="4" id="KW-0238">DNA-binding</keyword>